<reference evidence="2" key="1">
    <citation type="journal article" date="2021" name="Proc. Natl. Acad. Sci. U.S.A.">
        <title>A Catalog of Tens of Thousands of Viruses from Human Metagenomes Reveals Hidden Associations with Chronic Diseases.</title>
        <authorList>
            <person name="Tisza M.J."/>
            <person name="Buck C.B."/>
        </authorList>
    </citation>
    <scope>NUCLEOTIDE SEQUENCE</scope>
    <source>
        <strain evidence="2">CtKcB20</strain>
    </source>
</reference>
<dbReference type="InterPro" id="IPR027417">
    <property type="entry name" value="P-loop_NTPase"/>
</dbReference>
<dbReference type="Pfam" id="PF03354">
    <property type="entry name" value="TerL_ATPase"/>
    <property type="match status" value="1"/>
</dbReference>
<evidence type="ECO:0000259" key="1">
    <source>
        <dbReference type="Pfam" id="PF03354"/>
    </source>
</evidence>
<accession>A0A8S5LLF7</accession>
<dbReference type="Gene3D" id="3.40.50.300">
    <property type="entry name" value="P-loop containing nucleotide triphosphate hydrolases"/>
    <property type="match status" value="1"/>
</dbReference>
<dbReference type="EMBL" id="BK015870">
    <property type="protein sequence ID" value="DAD70680.1"/>
    <property type="molecule type" value="Genomic_DNA"/>
</dbReference>
<sequence>MRSRMGGLRESFKADKLRAVSGISKKIDSDLENNIIEWTTLFRRNWDIFAEFYLGIPLKPYQRQALHEIGVSDVYFWRAGRGGAKSFITMLAAVCKLLLYPNCQIVITSSTVDQANKMVKEKLEKELIKKLSQLLLLYYEKDWIKITKPNDGYYVECTLNNSSITVLAPVESARGSRSNFTIYDEVAIMKKTAIDQIFDGMLFPRQPNYLSNPAYSGNKRWIEESKSIYLTSSKFKFQWWYRLWCDCVTGYYVDKRTRYGIFATDFFDNIENGLKTWGDYRRAKRQNDDISFRTEYLNEAIGESEDSFFSLESFKENQIITDAFCPPKPMDLLVSSESDEDEKKEDEVRLIVSDFAWTTTGKKANESDNSIAICIRAKWKKDHFDKYVEYIELLPTADDADGCADRLKELFWLYKADYLVPDARSGGEAVMIALSKPYTNERYSAFINNHGLTMADKKEYHVARPDKLDYYRANAVDPNAYPCIIPIVGSEALNTSYWKATKMSLENNRIKFLIGMSDKQDAIVETGEYYKYTGEQIADILAPHGNTDLLISEAVNLTTIFKGENIKLEAPRTGHRDRIVTLAMGILICDYIENEWNRQNHAEEYDLDDIQLVY</sequence>
<protein>
    <submittedName>
        <fullName evidence="2">Large terminase</fullName>
    </submittedName>
</protein>
<feature type="domain" description="Terminase large subunit-like ATPase" evidence="1">
    <location>
        <begin position="78"/>
        <end position="207"/>
    </location>
</feature>
<proteinExistence type="predicted"/>
<dbReference type="InterPro" id="IPR046461">
    <property type="entry name" value="TerL_ATPase"/>
</dbReference>
<evidence type="ECO:0000313" key="2">
    <source>
        <dbReference type="EMBL" id="DAD70680.1"/>
    </source>
</evidence>
<dbReference type="Gene3D" id="3.30.420.240">
    <property type="match status" value="1"/>
</dbReference>
<organism evidence="2">
    <name type="scientific">Siphoviridae sp. ctKcB20</name>
    <dbReference type="NCBI Taxonomy" id="2827568"/>
    <lineage>
        <taxon>Viruses</taxon>
        <taxon>Duplodnaviria</taxon>
        <taxon>Heunggongvirae</taxon>
        <taxon>Uroviricota</taxon>
        <taxon>Caudoviricetes</taxon>
    </lineage>
</organism>
<name>A0A8S5LLF7_9CAUD</name>